<dbReference type="EMBL" id="SSTD01011803">
    <property type="protein sequence ID" value="TYK09409.1"/>
    <property type="molecule type" value="Genomic_DNA"/>
</dbReference>
<dbReference type="Proteomes" id="UP000321393">
    <property type="component" value="Unassembled WGS sequence"/>
</dbReference>
<accession>A0A5D3CGH9</accession>
<name>A0A5D3CGH9_CUCMM</name>
<proteinExistence type="predicted"/>
<sequence>MAGSKGGSTRLEARTTCECRAAWVGFACGSTGLERLRDALGSGSHACTTGDETRLGMGSRAQLEAKVDGVGLDDHGSTPRGWLEIGDFRATGTTDADRDFNGAGKDATKSKAYAAWMSVAAVDGEKRGGGGEARVRVCRWRGKLGFL</sequence>
<reference evidence="3 4" key="1">
    <citation type="submission" date="2019-08" db="EMBL/GenBank/DDBJ databases">
        <title>Draft genome sequences of two oriental melons (Cucumis melo L. var makuwa).</title>
        <authorList>
            <person name="Kwon S.-Y."/>
        </authorList>
    </citation>
    <scope>NUCLEOTIDE SEQUENCE [LARGE SCALE GENOMIC DNA]</scope>
    <source>
        <strain evidence="4">cv. Chang Bougi</strain>
        <strain evidence="3">cv. SW 3</strain>
        <tissue evidence="2">Leaf</tissue>
    </source>
</reference>
<dbReference type="EMBL" id="SSTE01021131">
    <property type="protein sequence ID" value="KAA0032866.1"/>
    <property type="molecule type" value="Genomic_DNA"/>
</dbReference>
<evidence type="ECO:0000313" key="2">
    <source>
        <dbReference type="EMBL" id="TYK09409.1"/>
    </source>
</evidence>
<organism evidence="2 4">
    <name type="scientific">Cucumis melo var. makuwa</name>
    <name type="common">Oriental melon</name>
    <dbReference type="NCBI Taxonomy" id="1194695"/>
    <lineage>
        <taxon>Eukaryota</taxon>
        <taxon>Viridiplantae</taxon>
        <taxon>Streptophyta</taxon>
        <taxon>Embryophyta</taxon>
        <taxon>Tracheophyta</taxon>
        <taxon>Spermatophyta</taxon>
        <taxon>Magnoliopsida</taxon>
        <taxon>eudicotyledons</taxon>
        <taxon>Gunneridae</taxon>
        <taxon>Pentapetalae</taxon>
        <taxon>rosids</taxon>
        <taxon>fabids</taxon>
        <taxon>Cucurbitales</taxon>
        <taxon>Cucurbitaceae</taxon>
        <taxon>Benincaseae</taxon>
        <taxon>Cucumis</taxon>
    </lineage>
</organism>
<evidence type="ECO:0000313" key="1">
    <source>
        <dbReference type="EMBL" id="KAA0032866.1"/>
    </source>
</evidence>
<dbReference type="Proteomes" id="UP000321947">
    <property type="component" value="Unassembled WGS sequence"/>
</dbReference>
<evidence type="ECO:0000313" key="4">
    <source>
        <dbReference type="Proteomes" id="UP000321947"/>
    </source>
</evidence>
<gene>
    <name evidence="2" type="ORF">E5676_scaffold504G00400</name>
    <name evidence="1" type="ORF">E6C27_scaffold81G00310</name>
</gene>
<dbReference type="AlphaFoldDB" id="A0A5D3CGH9"/>
<comment type="caution">
    <text evidence="2">The sequence shown here is derived from an EMBL/GenBank/DDBJ whole genome shotgun (WGS) entry which is preliminary data.</text>
</comment>
<evidence type="ECO:0000313" key="3">
    <source>
        <dbReference type="Proteomes" id="UP000321393"/>
    </source>
</evidence>
<protein>
    <submittedName>
        <fullName evidence="2">Uncharacterized protein</fullName>
    </submittedName>
</protein>